<proteinExistence type="predicted"/>
<reference evidence="1 2" key="1">
    <citation type="journal article" date="2023" name="Plants (Basel)">
        <title>Bridging the Gap: Combining Genomics and Transcriptomics Approaches to Understand Stylosanthes scabra, an Orphan Legume from the Brazilian Caatinga.</title>
        <authorList>
            <person name="Ferreira-Neto J.R.C."/>
            <person name="da Silva M.D."/>
            <person name="Binneck E."/>
            <person name="de Melo N.F."/>
            <person name="da Silva R.H."/>
            <person name="de Melo A.L.T.M."/>
            <person name="Pandolfi V."/>
            <person name="Bustamante F.O."/>
            <person name="Brasileiro-Vidal A.C."/>
            <person name="Benko-Iseppon A.M."/>
        </authorList>
    </citation>
    <scope>NUCLEOTIDE SEQUENCE [LARGE SCALE GENOMIC DNA]</scope>
    <source>
        <tissue evidence="1">Leaves</tissue>
    </source>
</reference>
<keyword evidence="2" id="KW-1185">Reference proteome</keyword>
<organism evidence="1 2">
    <name type="scientific">Stylosanthes scabra</name>
    <dbReference type="NCBI Taxonomy" id="79078"/>
    <lineage>
        <taxon>Eukaryota</taxon>
        <taxon>Viridiplantae</taxon>
        <taxon>Streptophyta</taxon>
        <taxon>Embryophyta</taxon>
        <taxon>Tracheophyta</taxon>
        <taxon>Spermatophyta</taxon>
        <taxon>Magnoliopsida</taxon>
        <taxon>eudicotyledons</taxon>
        <taxon>Gunneridae</taxon>
        <taxon>Pentapetalae</taxon>
        <taxon>rosids</taxon>
        <taxon>fabids</taxon>
        <taxon>Fabales</taxon>
        <taxon>Fabaceae</taxon>
        <taxon>Papilionoideae</taxon>
        <taxon>50 kb inversion clade</taxon>
        <taxon>dalbergioids sensu lato</taxon>
        <taxon>Dalbergieae</taxon>
        <taxon>Pterocarpus clade</taxon>
        <taxon>Stylosanthes</taxon>
    </lineage>
</organism>
<sequence>MGIHSLQDYIPEGRFRAIGKLRVGRTFGRQRKISPFVGVGREGRLSKRKRGGNLSQLRKSGMVLHLLRRREAGRKLDHPLASDCSFAKESKSKSGCAGFFYDMQFHLILGWPLSCLTLLPLKGASRPTVKLSSFSGFPD</sequence>
<name>A0ABU6QXP0_9FABA</name>
<protein>
    <submittedName>
        <fullName evidence="1">Uncharacterized protein</fullName>
    </submittedName>
</protein>
<dbReference type="Proteomes" id="UP001341840">
    <property type="component" value="Unassembled WGS sequence"/>
</dbReference>
<dbReference type="EMBL" id="JASCZI010002707">
    <property type="protein sequence ID" value="MED6116377.1"/>
    <property type="molecule type" value="Genomic_DNA"/>
</dbReference>
<evidence type="ECO:0000313" key="2">
    <source>
        <dbReference type="Proteomes" id="UP001341840"/>
    </source>
</evidence>
<gene>
    <name evidence="1" type="ORF">PIB30_090608</name>
</gene>
<accession>A0ABU6QXP0</accession>
<comment type="caution">
    <text evidence="1">The sequence shown here is derived from an EMBL/GenBank/DDBJ whole genome shotgun (WGS) entry which is preliminary data.</text>
</comment>
<evidence type="ECO:0000313" key="1">
    <source>
        <dbReference type="EMBL" id="MED6116377.1"/>
    </source>
</evidence>